<gene>
    <name evidence="2" type="ORF">IAB36_01445</name>
</gene>
<protein>
    <submittedName>
        <fullName evidence="2">Helix-turn-helix transcriptional regulator</fullName>
    </submittedName>
</protein>
<proteinExistence type="predicted"/>
<evidence type="ECO:0000313" key="2">
    <source>
        <dbReference type="EMBL" id="HIR40475.1"/>
    </source>
</evidence>
<evidence type="ECO:0000313" key="3">
    <source>
        <dbReference type="Proteomes" id="UP000886749"/>
    </source>
</evidence>
<feature type="compositionally biased region" description="Low complexity" evidence="1">
    <location>
        <begin position="489"/>
        <end position="501"/>
    </location>
</feature>
<reference evidence="2" key="2">
    <citation type="journal article" date="2021" name="PeerJ">
        <title>Extensive microbial diversity within the chicken gut microbiome revealed by metagenomics and culture.</title>
        <authorList>
            <person name="Gilroy R."/>
            <person name="Ravi A."/>
            <person name="Getino M."/>
            <person name="Pursley I."/>
            <person name="Horton D.L."/>
            <person name="Alikhan N.F."/>
            <person name="Baker D."/>
            <person name="Gharbi K."/>
            <person name="Hall N."/>
            <person name="Watson M."/>
            <person name="Adriaenssens E.M."/>
            <person name="Foster-Nyarko E."/>
            <person name="Jarju S."/>
            <person name="Secka A."/>
            <person name="Antonio M."/>
            <person name="Oren A."/>
            <person name="Chaudhuri R.R."/>
            <person name="La Ragione R."/>
            <person name="Hildebrand F."/>
            <person name="Pallen M.J."/>
        </authorList>
    </citation>
    <scope>NUCLEOTIDE SEQUENCE</scope>
    <source>
        <strain evidence="2">CHK184-25365</strain>
    </source>
</reference>
<organism evidence="2 3">
    <name type="scientific">Candidatus Egerieicola pullicola</name>
    <dbReference type="NCBI Taxonomy" id="2840775"/>
    <lineage>
        <taxon>Bacteria</taxon>
        <taxon>Bacillati</taxon>
        <taxon>Bacillota</taxon>
        <taxon>Clostridia</taxon>
        <taxon>Eubacteriales</taxon>
        <taxon>Oscillospiraceae</taxon>
        <taxon>Oscillospiraceae incertae sedis</taxon>
        <taxon>Candidatus Egerieicola</taxon>
    </lineage>
</organism>
<evidence type="ECO:0000256" key="1">
    <source>
        <dbReference type="SAM" id="MobiDB-lite"/>
    </source>
</evidence>
<accession>A0A9D1AHU0</accession>
<feature type="region of interest" description="Disordered" evidence="1">
    <location>
        <begin position="489"/>
        <end position="508"/>
    </location>
</feature>
<name>A0A9D1AHU0_9FIRM</name>
<dbReference type="EMBL" id="DVGY01000035">
    <property type="protein sequence ID" value="HIR40475.1"/>
    <property type="molecule type" value="Genomic_DNA"/>
</dbReference>
<sequence length="508" mass="58158">MFEFGDSFKRIMGEQGYSVSSFSKLTGLDRGWLYAIFAGKRKIPEQTLQKILTGSFFTQENSQQLRRAFYEEVYGNDQMERILYLQDHFQEFRHPASPAPTELPPMAGHVPDSGFLATQSELFGAAYRLIRQAPKDAASNQVYTNLPFRFTQLNDLLFYTLQNYQPSYDLYRILPMQQNDSGTHNLEVLFSALQYLDKKAHLYYYYTPQLHHQQIDQLFPYYLASPQAVLLIHQNGEQGQLILDQGFCGQIKESFFAALEHCSQMTYSYQSALSFLTTGHEMRSTDYTVELGNTFTMLLNQDLLQRYGSPRFTGVSRIGVIHSLLRFLNQQSSSSQDNFMVLSRQNILDFLSTGTFPNIPRDYLKPLSMEDRLALLQSMETHLQNHPLQSLGILDERFFGEYRNEYSISLARQSNSVIICGQKQPVTGQSFVGECGLQISNAVLYHDFLNFFDYAKRNQYIYDTENSLSILRELALGYSQPNLFAQQPQTAQSAAETASSSGEKIPAI</sequence>
<dbReference type="AlphaFoldDB" id="A0A9D1AHU0"/>
<dbReference type="Proteomes" id="UP000886749">
    <property type="component" value="Unassembled WGS sequence"/>
</dbReference>
<reference evidence="2" key="1">
    <citation type="submission" date="2020-10" db="EMBL/GenBank/DDBJ databases">
        <authorList>
            <person name="Gilroy R."/>
        </authorList>
    </citation>
    <scope>NUCLEOTIDE SEQUENCE</scope>
    <source>
        <strain evidence="2">CHK184-25365</strain>
    </source>
</reference>
<comment type="caution">
    <text evidence="2">The sequence shown here is derived from an EMBL/GenBank/DDBJ whole genome shotgun (WGS) entry which is preliminary data.</text>
</comment>